<reference evidence="2 5" key="2">
    <citation type="submission" date="2019-11" db="EMBL/GenBank/DDBJ databases">
        <title>Flavobacterium resistens genome.</title>
        <authorList>
            <person name="Wilson V.M."/>
            <person name="Newman J.D."/>
        </authorList>
    </citation>
    <scope>NUCLEOTIDE SEQUENCE [LARGE SCALE GENOMIC DNA]</scope>
    <source>
        <strain evidence="2 5">DSM 19382</strain>
    </source>
</reference>
<dbReference type="Gene3D" id="3.90.550.10">
    <property type="entry name" value="Spore Coat Polysaccharide Biosynthesis Protein SpsA, Chain A"/>
    <property type="match status" value="1"/>
</dbReference>
<dbReference type="EMBL" id="FXTA01000005">
    <property type="protein sequence ID" value="SMO86405.1"/>
    <property type="molecule type" value="Genomic_DNA"/>
</dbReference>
<dbReference type="SUPFAM" id="SSF53448">
    <property type="entry name" value="Nucleotide-diphospho-sugar transferases"/>
    <property type="match status" value="1"/>
</dbReference>
<dbReference type="AlphaFoldDB" id="A0A521ER77"/>
<organism evidence="3 4">
    <name type="scientific">Flavobacterium resistens</name>
    <dbReference type="NCBI Taxonomy" id="443612"/>
    <lineage>
        <taxon>Bacteria</taxon>
        <taxon>Pseudomonadati</taxon>
        <taxon>Bacteroidota</taxon>
        <taxon>Flavobacteriia</taxon>
        <taxon>Flavobacteriales</taxon>
        <taxon>Flavobacteriaceae</taxon>
        <taxon>Flavobacterium</taxon>
    </lineage>
</organism>
<evidence type="ECO:0000313" key="4">
    <source>
        <dbReference type="Proteomes" id="UP000317289"/>
    </source>
</evidence>
<name>A0A521ER77_9FLAO</name>
<dbReference type="RefSeq" id="WP_142451954.1">
    <property type="nucleotide sequence ID" value="NZ_FXTA01000005.1"/>
</dbReference>
<proteinExistence type="predicted"/>
<evidence type="ECO:0000313" key="5">
    <source>
        <dbReference type="Proteomes" id="UP000468990"/>
    </source>
</evidence>
<dbReference type="InterPro" id="IPR050834">
    <property type="entry name" value="Glycosyltransf_2"/>
</dbReference>
<dbReference type="GO" id="GO:0016740">
    <property type="term" value="F:transferase activity"/>
    <property type="evidence" value="ECO:0007669"/>
    <property type="project" value="UniProtKB-KW"/>
</dbReference>
<evidence type="ECO:0000259" key="1">
    <source>
        <dbReference type="Pfam" id="PF00535"/>
    </source>
</evidence>
<dbReference type="Proteomes" id="UP000468990">
    <property type="component" value="Unassembled WGS sequence"/>
</dbReference>
<protein>
    <submittedName>
        <fullName evidence="3">Glycosyl transferase family 2</fullName>
    </submittedName>
    <submittedName>
        <fullName evidence="2">Glycosyltransferase</fullName>
    </submittedName>
</protein>
<reference evidence="3 4" key="1">
    <citation type="submission" date="2017-05" db="EMBL/GenBank/DDBJ databases">
        <authorList>
            <person name="Varghese N."/>
            <person name="Submissions S."/>
        </authorList>
    </citation>
    <scope>NUCLEOTIDE SEQUENCE [LARGE SCALE GENOMIC DNA]</scope>
    <source>
        <strain evidence="3 4">DSM 19382</strain>
    </source>
</reference>
<dbReference type="Pfam" id="PF00535">
    <property type="entry name" value="Glycos_transf_2"/>
    <property type="match status" value="1"/>
</dbReference>
<dbReference type="InterPro" id="IPR029044">
    <property type="entry name" value="Nucleotide-diphossugar_trans"/>
</dbReference>
<evidence type="ECO:0000313" key="2">
    <source>
        <dbReference type="EMBL" id="MRX67904.1"/>
    </source>
</evidence>
<dbReference type="OrthoDB" id="396512at2"/>
<dbReference type="PANTHER" id="PTHR43685">
    <property type="entry name" value="GLYCOSYLTRANSFERASE"/>
    <property type="match status" value="1"/>
</dbReference>
<dbReference type="PANTHER" id="PTHR43685:SF2">
    <property type="entry name" value="GLYCOSYLTRANSFERASE 2-LIKE DOMAIN-CONTAINING PROTEIN"/>
    <property type="match status" value="1"/>
</dbReference>
<keyword evidence="5" id="KW-1185">Reference proteome</keyword>
<dbReference type="InterPro" id="IPR001173">
    <property type="entry name" value="Glyco_trans_2-like"/>
</dbReference>
<feature type="domain" description="Glycosyltransferase 2-like" evidence="1">
    <location>
        <begin position="8"/>
        <end position="160"/>
    </location>
</feature>
<sequence>MENNFLISVVLPVFNGEKFLSKSIESVLNQTYQNVELIIVNDNSTDNTLNIANQYAEKDSRVKIISNSINKKLPASLNIGHNASKGNFITWTSDDNFYELDTLKILLNNLLQNEADVVYSNFTLIDDKDQEIRKVTLPGIENLIFGNVISCCFMYKREVYQRNIRYNEDYFLIEDYDFWLRATLHSKFYQINEYLYNYRKHQESLTNQINVDEAKNILWKKNLKAMFLSFWENFAKNNYFEIAELSTKLLLHEKIDFDSIVANNDKIKEIKTKIKKNQNFSNELMVEKVFLQRTIGVMTNEKETKRNFLRSVFIIRNYRKVLDKNSVKTLIKYSFFK</sequence>
<keyword evidence="3" id="KW-0808">Transferase</keyword>
<dbReference type="Proteomes" id="UP000317289">
    <property type="component" value="Unassembled WGS sequence"/>
</dbReference>
<evidence type="ECO:0000313" key="3">
    <source>
        <dbReference type="EMBL" id="SMO86405.1"/>
    </source>
</evidence>
<dbReference type="EMBL" id="WKKG01000003">
    <property type="protein sequence ID" value="MRX67904.1"/>
    <property type="molecule type" value="Genomic_DNA"/>
</dbReference>
<gene>
    <name evidence="2" type="ORF">GJU42_08015</name>
    <name evidence="3" type="ORF">SAMN06265349_105281</name>
</gene>
<accession>A0A521ER77</accession>